<dbReference type="Pfam" id="PF15982">
    <property type="entry name" value="TMEM135_C_rich"/>
    <property type="match status" value="1"/>
</dbReference>
<dbReference type="AlphaFoldDB" id="A0A0M4EIU3"/>
<feature type="transmembrane region" description="Helical" evidence="6">
    <location>
        <begin position="292"/>
        <end position="311"/>
    </location>
</feature>
<evidence type="ECO:0000256" key="5">
    <source>
        <dbReference type="ARBA" id="ARBA00023136"/>
    </source>
</evidence>
<feature type="transmembrane region" description="Helical" evidence="6">
    <location>
        <begin position="158"/>
        <end position="174"/>
    </location>
</feature>
<evidence type="ECO:0000256" key="3">
    <source>
        <dbReference type="ARBA" id="ARBA00022692"/>
    </source>
</evidence>
<dbReference type="Proteomes" id="UP000494163">
    <property type="component" value="Chromosome 3R"/>
</dbReference>
<dbReference type="OrthoDB" id="291792at2759"/>
<feature type="domain" description="Transmembrane protein 135 N-terminal" evidence="7">
    <location>
        <begin position="16"/>
        <end position="145"/>
    </location>
</feature>
<keyword evidence="9" id="KW-1185">Reference proteome</keyword>
<reference evidence="8 9" key="1">
    <citation type="submission" date="2015-08" db="EMBL/GenBank/DDBJ databases">
        <title>Ancestral chromatin configuration constrains chromatin evolution on differentiating sex chromosomes in Drosophila.</title>
        <authorList>
            <person name="Zhou Q."/>
            <person name="Bachtrog D."/>
        </authorList>
    </citation>
    <scope>NUCLEOTIDE SEQUENCE [LARGE SCALE GENOMIC DNA]</scope>
    <source>
        <tissue evidence="8">Whole larvae</tissue>
    </source>
</reference>
<protein>
    <submittedName>
        <fullName evidence="8">CG31454</fullName>
    </submittedName>
</protein>
<evidence type="ECO:0000256" key="2">
    <source>
        <dbReference type="ARBA" id="ARBA00008924"/>
    </source>
</evidence>
<proteinExistence type="inferred from homology"/>
<feature type="transmembrane region" description="Helical" evidence="6">
    <location>
        <begin position="73"/>
        <end position="96"/>
    </location>
</feature>
<evidence type="ECO:0000256" key="6">
    <source>
        <dbReference type="SAM" id="Phobius"/>
    </source>
</evidence>
<dbReference type="InterPro" id="IPR026749">
    <property type="entry name" value="Tmem135"/>
</dbReference>
<keyword evidence="4 6" id="KW-1133">Transmembrane helix</keyword>
<dbReference type="EMBL" id="CP012526">
    <property type="protein sequence ID" value="ALC46671.1"/>
    <property type="molecule type" value="Genomic_DNA"/>
</dbReference>
<keyword evidence="3 6" id="KW-0812">Transmembrane</keyword>
<feature type="transmembrane region" description="Helical" evidence="6">
    <location>
        <begin position="102"/>
        <end position="121"/>
    </location>
</feature>
<keyword evidence="5 6" id="KW-0472">Membrane</keyword>
<evidence type="ECO:0000256" key="4">
    <source>
        <dbReference type="ARBA" id="ARBA00022989"/>
    </source>
</evidence>
<accession>A0A0M4EIU3</accession>
<feature type="transmembrane region" description="Helical" evidence="6">
    <location>
        <begin position="31"/>
        <end position="52"/>
    </location>
</feature>
<organism evidence="8 9">
    <name type="scientific">Drosophila busckii</name>
    <name type="common">Fruit fly</name>
    <dbReference type="NCBI Taxonomy" id="30019"/>
    <lineage>
        <taxon>Eukaryota</taxon>
        <taxon>Metazoa</taxon>
        <taxon>Ecdysozoa</taxon>
        <taxon>Arthropoda</taxon>
        <taxon>Hexapoda</taxon>
        <taxon>Insecta</taxon>
        <taxon>Pterygota</taxon>
        <taxon>Neoptera</taxon>
        <taxon>Endopterygota</taxon>
        <taxon>Diptera</taxon>
        <taxon>Brachycera</taxon>
        <taxon>Muscomorpha</taxon>
        <taxon>Ephydroidea</taxon>
        <taxon>Drosophilidae</taxon>
        <taxon>Drosophila</taxon>
    </lineage>
</organism>
<sequence>MAAQSKLLEAAINCSCQPYVHPWTTSCASHAAGMLLSGIPGAFKTYSTVYLATLVMRMRVPTLLDLKRTVQSILTSTTFLASNGFLFGVFVCLLRYLLGRFYFSTVVFVPALIAARIAITIERPVRRAPLAFYVANVATESLWKMLEARGWVRSLPNGQVLILGISLTALLYMYRTGVHLTKPSLNDATFKALRIVIGKQEEGPLRQNPVITQQTSRHPPLNLRCISSYVQLYDRLTKFRHPSCPHTQGCLTYALRGGLRPFLGGVGLQVGLKLLLNATKIFKLKMQWRKQIFNKGSLQLGLALGSFSLLYKAISCALRNSYGYDSALFALPAGLVGTVGLFQFPNTTIALYVMWKALQLFYSWGLEQRQLPEVPHFIVMLYAVCTGILFHCAILEAGTLRDSYYKFLMNISGQRIARYNVKAFEVFGLKSQQQISDVVKKLNINMSAELPKFALVV</sequence>
<dbReference type="PANTHER" id="PTHR12459:SF15">
    <property type="entry name" value="TRANSMEMBRANE PROTEIN 135"/>
    <property type="match status" value="1"/>
</dbReference>
<evidence type="ECO:0000256" key="1">
    <source>
        <dbReference type="ARBA" id="ARBA00004127"/>
    </source>
</evidence>
<evidence type="ECO:0000313" key="9">
    <source>
        <dbReference type="Proteomes" id="UP000494163"/>
    </source>
</evidence>
<feature type="transmembrane region" description="Helical" evidence="6">
    <location>
        <begin position="377"/>
        <end position="400"/>
    </location>
</feature>
<evidence type="ECO:0000313" key="8">
    <source>
        <dbReference type="EMBL" id="ALC46671.1"/>
    </source>
</evidence>
<dbReference type="GO" id="GO:0012505">
    <property type="term" value="C:endomembrane system"/>
    <property type="evidence" value="ECO:0007669"/>
    <property type="project" value="UniProtKB-SubCell"/>
</dbReference>
<dbReference type="PROSITE" id="PS51257">
    <property type="entry name" value="PROKAR_LIPOPROTEIN"/>
    <property type="match status" value="1"/>
</dbReference>
<dbReference type="InterPro" id="IPR031926">
    <property type="entry name" value="TMEM135_N"/>
</dbReference>
<dbReference type="OMA" id="ASVPYNC"/>
<dbReference type="PANTHER" id="PTHR12459">
    <property type="entry name" value="TRANSMEMBRANE PROTEIN 135-RELATED"/>
    <property type="match status" value="1"/>
</dbReference>
<gene>
    <name evidence="8" type="ORF">Dbus_chr3Rg1421</name>
</gene>
<name>A0A0M4EIU3_DROBS</name>
<comment type="similarity">
    <text evidence="2">Belongs to the TMEM135 family.</text>
</comment>
<evidence type="ECO:0000259" key="7">
    <source>
        <dbReference type="Pfam" id="PF15982"/>
    </source>
</evidence>
<comment type="subcellular location">
    <subcellularLocation>
        <location evidence="1">Endomembrane system</location>
        <topology evidence="1">Multi-pass membrane protein</topology>
    </subcellularLocation>
</comment>